<feature type="region of interest" description="Disordered" evidence="11">
    <location>
        <begin position="451"/>
        <end position="473"/>
    </location>
</feature>
<feature type="region of interest" description="Disordered" evidence="11">
    <location>
        <begin position="282"/>
        <end position="302"/>
    </location>
</feature>
<evidence type="ECO:0000256" key="11">
    <source>
        <dbReference type="SAM" id="MobiDB-lite"/>
    </source>
</evidence>
<reference evidence="13 14" key="1">
    <citation type="journal article" date="2019" name="Sci. Rep.">
        <title>Comparative genomics of chytrid fungi reveal insights into the obligate biotrophic and pathogenic lifestyle of Synchytrium endobioticum.</title>
        <authorList>
            <person name="van de Vossenberg B.T.L.H."/>
            <person name="Warris S."/>
            <person name="Nguyen H.D.T."/>
            <person name="van Gent-Pelzer M.P.E."/>
            <person name="Joly D.L."/>
            <person name="van de Geest H.C."/>
            <person name="Bonants P.J.M."/>
            <person name="Smith D.S."/>
            <person name="Levesque C.A."/>
            <person name="van der Lee T.A.J."/>
        </authorList>
    </citation>
    <scope>NUCLEOTIDE SEQUENCE [LARGE SCALE GENOMIC DNA]</scope>
    <source>
        <strain evidence="13 14">CBS 675.73</strain>
    </source>
</reference>
<feature type="compositionally biased region" description="Polar residues" evidence="11">
    <location>
        <begin position="325"/>
        <end position="341"/>
    </location>
</feature>
<dbReference type="InterPro" id="IPR008271">
    <property type="entry name" value="Ser/Thr_kinase_AS"/>
</dbReference>
<dbReference type="AlphaFoldDB" id="A0A507EIA6"/>
<dbReference type="GO" id="GO:0005737">
    <property type="term" value="C:cytoplasm"/>
    <property type="evidence" value="ECO:0007669"/>
    <property type="project" value="TreeGrafter"/>
</dbReference>
<evidence type="ECO:0000256" key="3">
    <source>
        <dbReference type="ARBA" id="ARBA00022527"/>
    </source>
</evidence>
<accession>A0A507EIA6</accession>
<evidence type="ECO:0000256" key="2">
    <source>
        <dbReference type="ARBA" id="ARBA00012513"/>
    </source>
</evidence>
<keyword evidence="4" id="KW-0808">Transferase</keyword>
<dbReference type="PANTHER" id="PTHR48012:SF21">
    <property type="entry name" value="PH DOMAIN-CONTAINING PROTEIN"/>
    <property type="match status" value="1"/>
</dbReference>
<keyword evidence="7 10" id="KW-0067">ATP-binding</keyword>
<dbReference type="SUPFAM" id="SSF56112">
    <property type="entry name" value="Protein kinase-like (PK-like)"/>
    <property type="match status" value="1"/>
</dbReference>
<dbReference type="FunFam" id="1.10.510.10:FF:000499">
    <property type="entry name" value="Serine/threonine-protein kinase KIC1"/>
    <property type="match status" value="1"/>
</dbReference>
<keyword evidence="5 10" id="KW-0547">Nucleotide-binding</keyword>
<keyword evidence="6" id="KW-0418">Kinase</keyword>
<evidence type="ECO:0000259" key="12">
    <source>
        <dbReference type="PROSITE" id="PS50011"/>
    </source>
</evidence>
<feature type="compositionally biased region" description="Low complexity" evidence="11">
    <location>
        <begin position="564"/>
        <end position="582"/>
    </location>
</feature>
<dbReference type="InterPro" id="IPR011009">
    <property type="entry name" value="Kinase-like_dom_sf"/>
</dbReference>
<feature type="region of interest" description="Disordered" evidence="11">
    <location>
        <begin position="320"/>
        <end position="354"/>
    </location>
</feature>
<dbReference type="Proteomes" id="UP000320333">
    <property type="component" value="Unassembled WGS sequence"/>
</dbReference>
<dbReference type="EC" id="2.7.11.1" evidence="2"/>
<dbReference type="InterPro" id="IPR017441">
    <property type="entry name" value="Protein_kinase_ATP_BS"/>
</dbReference>
<dbReference type="InterPro" id="IPR050629">
    <property type="entry name" value="STE20/SPS1-PAK"/>
</dbReference>
<evidence type="ECO:0000313" key="13">
    <source>
        <dbReference type="EMBL" id="TPX63531.1"/>
    </source>
</evidence>
<proteinExistence type="inferred from homology"/>
<dbReference type="Gene3D" id="3.30.200.20">
    <property type="entry name" value="Phosphorylase Kinase, domain 1"/>
    <property type="match status" value="1"/>
</dbReference>
<feature type="compositionally biased region" description="Polar residues" evidence="11">
    <location>
        <begin position="602"/>
        <end position="639"/>
    </location>
</feature>
<dbReference type="OrthoDB" id="248923at2759"/>
<keyword evidence="14" id="KW-1185">Reference proteome</keyword>
<dbReference type="Gene3D" id="1.10.510.10">
    <property type="entry name" value="Transferase(Phosphotransferase) domain 1"/>
    <property type="match status" value="1"/>
</dbReference>
<evidence type="ECO:0000256" key="9">
    <source>
        <dbReference type="ARBA" id="ARBA00048679"/>
    </source>
</evidence>
<dbReference type="PROSITE" id="PS50011">
    <property type="entry name" value="PROTEIN_KINASE_DOM"/>
    <property type="match status" value="1"/>
</dbReference>
<feature type="compositionally biased region" description="Polar residues" evidence="11">
    <location>
        <begin position="510"/>
        <end position="528"/>
    </location>
</feature>
<comment type="catalytic activity">
    <reaction evidence="9">
        <text>L-seryl-[protein] + ATP = O-phospho-L-seryl-[protein] + ADP + H(+)</text>
        <dbReference type="Rhea" id="RHEA:17989"/>
        <dbReference type="Rhea" id="RHEA-COMP:9863"/>
        <dbReference type="Rhea" id="RHEA-COMP:11604"/>
        <dbReference type="ChEBI" id="CHEBI:15378"/>
        <dbReference type="ChEBI" id="CHEBI:29999"/>
        <dbReference type="ChEBI" id="CHEBI:30616"/>
        <dbReference type="ChEBI" id="CHEBI:83421"/>
        <dbReference type="ChEBI" id="CHEBI:456216"/>
        <dbReference type="EC" id="2.7.11.1"/>
    </reaction>
</comment>
<dbReference type="Pfam" id="PF00069">
    <property type="entry name" value="Pkinase"/>
    <property type="match status" value="1"/>
</dbReference>
<gene>
    <name evidence="13" type="ORF">CcCBS67573_g08651</name>
</gene>
<evidence type="ECO:0000313" key="14">
    <source>
        <dbReference type="Proteomes" id="UP000320333"/>
    </source>
</evidence>
<dbReference type="PANTHER" id="PTHR48012">
    <property type="entry name" value="STERILE20-LIKE KINASE, ISOFORM B-RELATED"/>
    <property type="match status" value="1"/>
</dbReference>
<evidence type="ECO:0000256" key="8">
    <source>
        <dbReference type="ARBA" id="ARBA00047899"/>
    </source>
</evidence>
<dbReference type="PROSITE" id="PS00107">
    <property type="entry name" value="PROTEIN_KINASE_ATP"/>
    <property type="match status" value="1"/>
</dbReference>
<evidence type="ECO:0000256" key="1">
    <source>
        <dbReference type="ARBA" id="ARBA00008874"/>
    </source>
</evidence>
<evidence type="ECO:0000256" key="5">
    <source>
        <dbReference type="ARBA" id="ARBA00022741"/>
    </source>
</evidence>
<evidence type="ECO:0000256" key="4">
    <source>
        <dbReference type="ARBA" id="ARBA00022679"/>
    </source>
</evidence>
<feature type="binding site" evidence="10">
    <location>
        <position position="33"/>
    </location>
    <ligand>
        <name>ATP</name>
        <dbReference type="ChEBI" id="CHEBI:30616"/>
    </ligand>
</feature>
<comment type="similarity">
    <text evidence="1">Belongs to the protein kinase superfamily. STE Ser/Thr protein kinase family. STE20 subfamily.</text>
</comment>
<dbReference type="STRING" id="246404.A0A507EIA6"/>
<feature type="compositionally biased region" description="Basic and acidic residues" evidence="11">
    <location>
        <begin position="459"/>
        <end position="471"/>
    </location>
</feature>
<dbReference type="PROSITE" id="PS00108">
    <property type="entry name" value="PROTEIN_KINASE_ST"/>
    <property type="match status" value="1"/>
</dbReference>
<feature type="compositionally biased region" description="Polar residues" evidence="11">
    <location>
        <begin position="665"/>
        <end position="676"/>
    </location>
</feature>
<comment type="catalytic activity">
    <reaction evidence="8">
        <text>L-threonyl-[protein] + ATP = O-phospho-L-threonyl-[protein] + ADP + H(+)</text>
        <dbReference type="Rhea" id="RHEA:46608"/>
        <dbReference type="Rhea" id="RHEA-COMP:11060"/>
        <dbReference type="Rhea" id="RHEA-COMP:11605"/>
        <dbReference type="ChEBI" id="CHEBI:15378"/>
        <dbReference type="ChEBI" id="CHEBI:30013"/>
        <dbReference type="ChEBI" id="CHEBI:30616"/>
        <dbReference type="ChEBI" id="CHEBI:61977"/>
        <dbReference type="ChEBI" id="CHEBI:456216"/>
        <dbReference type="EC" id="2.7.11.1"/>
    </reaction>
</comment>
<comment type="caution">
    <text evidence="13">The sequence shown here is derived from an EMBL/GenBank/DDBJ whole genome shotgun (WGS) entry which is preliminary data.</text>
</comment>
<keyword evidence="3" id="KW-0723">Serine/threonine-protein kinase</keyword>
<dbReference type="InterPro" id="IPR000719">
    <property type="entry name" value="Prot_kinase_dom"/>
</dbReference>
<dbReference type="GO" id="GO:0005524">
    <property type="term" value="F:ATP binding"/>
    <property type="evidence" value="ECO:0007669"/>
    <property type="project" value="UniProtKB-UniRule"/>
</dbReference>
<feature type="domain" description="Protein kinase" evidence="12">
    <location>
        <begin position="4"/>
        <end position="255"/>
    </location>
</feature>
<dbReference type="GO" id="GO:0004674">
    <property type="term" value="F:protein serine/threonine kinase activity"/>
    <property type="evidence" value="ECO:0007669"/>
    <property type="project" value="UniProtKB-KW"/>
</dbReference>
<dbReference type="SMART" id="SM00220">
    <property type="entry name" value="S_TKc"/>
    <property type="match status" value="1"/>
</dbReference>
<feature type="region of interest" description="Disordered" evidence="11">
    <location>
        <begin position="563"/>
        <end position="676"/>
    </location>
</feature>
<name>A0A507EIA6_9FUNG</name>
<protein>
    <recommendedName>
        <fullName evidence="2">non-specific serine/threonine protein kinase</fullName>
        <ecNumber evidence="2">2.7.11.1</ecNumber>
    </recommendedName>
</protein>
<feature type="region of interest" description="Disordered" evidence="11">
    <location>
        <begin position="510"/>
        <end position="535"/>
    </location>
</feature>
<evidence type="ECO:0000256" key="10">
    <source>
        <dbReference type="PROSITE-ProRule" id="PRU10141"/>
    </source>
</evidence>
<dbReference type="EMBL" id="QEAP01000601">
    <property type="protein sequence ID" value="TPX63531.1"/>
    <property type="molecule type" value="Genomic_DNA"/>
</dbReference>
<evidence type="ECO:0000256" key="7">
    <source>
        <dbReference type="ARBA" id="ARBA00022840"/>
    </source>
</evidence>
<evidence type="ECO:0000256" key="6">
    <source>
        <dbReference type="ARBA" id="ARBA00022777"/>
    </source>
</evidence>
<sequence length="723" mass="78405">MDLYDTVERIGKGSFGEVYRGIKRSNGEIVAIKVLDLDTEDDEIVDVRKEISVLSHIDNKYITRYHGSYLVGTKLWIVMDYAGGGSLRNLLKSGAIEERCISIIAREIVHALVYLHKSVKIIHRDIKAANILLTETGQVKLCDFGVAGHMPSAGNRRNSFVGTPYWMAPEIITRSQYDYKADIWSLGITIIELATGNPPFANFDPRKAIFLIPRSRPAQIEGNFSPMIKEFIALCLTEDPDQRPNAEDLLKSRFIKNAPAKGIANSLIRDLLDRHAVWKNENQNEQAVSPRENESEAVIPDEEEDSWIFDSFNSRRTSIRPGSSLIRTSNPSLHGRTSSIRPPSKVPDNSDAVESNGPAIIEAMLGQTAIVDDDDDSKNGSLNTIRSRWTSKPVAGDALGDKTDPDEDYWKSDTIKGYIGDLSPGAVDDSPGSGSNFPPVGSISSGNRMMHGHNTSNFESRDADSDFEKTPPIRQAPTLPLIKKTGVQEIFANESESSSHMYEGDTTAVTASDSNQESLEANAGSSASHIKHQGRTITESPLSLPSATSATPHFSATTAAFHIPPRSASSSPAAAAAALSAPGTPPSQTRFLRTDSLPRGTLSPQLGASSTQDARTALGPSNLSSVTASLNSSPAQSRVPTPAMSHGSVPKNPHSRNADGKQKHSGGSNSGPTSSVANTVITIRNLEFGMVRTDEDVEKEMVLRMDETVKMLDIFEALFIERT</sequence>
<organism evidence="13 14">
    <name type="scientific">Chytriomyces confervae</name>
    <dbReference type="NCBI Taxonomy" id="246404"/>
    <lineage>
        <taxon>Eukaryota</taxon>
        <taxon>Fungi</taxon>
        <taxon>Fungi incertae sedis</taxon>
        <taxon>Chytridiomycota</taxon>
        <taxon>Chytridiomycota incertae sedis</taxon>
        <taxon>Chytridiomycetes</taxon>
        <taxon>Chytridiales</taxon>
        <taxon>Chytriomycetaceae</taxon>
        <taxon>Chytriomyces</taxon>
    </lineage>
</organism>